<dbReference type="EMBL" id="MIJF01000008">
    <property type="protein sequence ID" value="OEG00070.1"/>
    <property type="molecule type" value="Genomic_DNA"/>
</dbReference>
<protein>
    <submittedName>
        <fullName evidence="1">Uncharacterized protein</fullName>
    </submittedName>
</protein>
<gene>
    <name evidence="1" type="ORF">BHF71_06385</name>
</gene>
<dbReference type="STRING" id="337097.BHF71_06385"/>
<proteinExistence type="predicted"/>
<comment type="caution">
    <text evidence="1">The sequence shown here is derived from an EMBL/GenBank/DDBJ whole genome shotgun (WGS) entry which is preliminary data.</text>
</comment>
<dbReference type="RefSeq" id="WP_069656042.1">
    <property type="nucleotide sequence ID" value="NZ_MIJF01000008.1"/>
</dbReference>
<evidence type="ECO:0000313" key="2">
    <source>
        <dbReference type="Proteomes" id="UP000243739"/>
    </source>
</evidence>
<sequence length="62" mass="7165">MIINRKELARAKVNKIKNGFSAYAETTEVIELIKKELERENISVIIDETPQGCWFIPNKDSE</sequence>
<dbReference type="Proteomes" id="UP000243739">
    <property type="component" value="Unassembled WGS sequence"/>
</dbReference>
<organism evidence="1 2">
    <name type="scientific">Vulcanibacillus modesticaldus</name>
    <dbReference type="NCBI Taxonomy" id="337097"/>
    <lineage>
        <taxon>Bacteria</taxon>
        <taxon>Bacillati</taxon>
        <taxon>Bacillota</taxon>
        <taxon>Bacilli</taxon>
        <taxon>Bacillales</taxon>
        <taxon>Bacillaceae</taxon>
        <taxon>Vulcanibacillus</taxon>
    </lineage>
</organism>
<reference evidence="1 2" key="1">
    <citation type="submission" date="2016-09" db="EMBL/GenBank/DDBJ databases">
        <title>Draft genome sequence for the type strain of Vulcanibacillus modesticaldus BR, a strictly anaerobic, moderately thermophilic, and nitrate-reducing bacterium from deep sea-hydrothermal vents of the Mid-Atlantic Ridge.</title>
        <authorList>
            <person name="Abin C.A."/>
            <person name="Hollibaugh J.T."/>
        </authorList>
    </citation>
    <scope>NUCLEOTIDE SEQUENCE [LARGE SCALE GENOMIC DNA]</scope>
    <source>
        <strain evidence="1 2">BR</strain>
    </source>
</reference>
<accession>A0A1D2YWI4</accession>
<keyword evidence="2" id="KW-1185">Reference proteome</keyword>
<dbReference type="Pfam" id="PF26326">
    <property type="entry name" value="YtzJ"/>
    <property type="match status" value="1"/>
</dbReference>
<evidence type="ECO:0000313" key="1">
    <source>
        <dbReference type="EMBL" id="OEG00070.1"/>
    </source>
</evidence>
<name>A0A1D2YWI4_9BACI</name>
<dbReference type="OrthoDB" id="2679903at2"/>
<dbReference type="InterPro" id="IPR058867">
    <property type="entry name" value="YtzJ"/>
</dbReference>
<dbReference type="AlphaFoldDB" id="A0A1D2YWI4"/>